<feature type="region of interest" description="Disordered" evidence="4">
    <location>
        <begin position="36"/>
        <end position="55"/>
    </location>
</feature>
<evidence type="ECO:0000313" key="6">
    <source>
        <dbReference type="EMBL" id="NIE45251.1"/>
    </source>
</evidence>
<protein>
    <submittedName>
        <fullName evidence="6">Putative bpti/kunitz family of serine protease inhibitor</fullName>
    </submittedName>
</protein>
<keyword evidence="2" id="KW-0722">Serine protease inhibitor</keyword>
<organism evidence="6">
    <name type="scientific">Rhipicephalus microplus</name>
    <name type="common">Cattle tick</name>
    <name type="synonym">Boophilus microplus</name>
    <dbReference type="NCBI Taxonomy" id="6941"/>
    <lineage>
        <taxon>Eukaryota</taxon>
        <taxon>Metazoa</taxon>
        <taxon>Ecdysozoa</taxon>
        <taxon>Arthropoda</taxon>
        <taxon>Chelicerata</taxon>
        <taxon>Arachnida</taxon>
        <taxon>Acari</taxon>
        <taxon>Parasitiformes</taxon>
        <taxon>Ixodida</taxon>
        <taxon>Ixodoidea</taxon>
        <taxon>Ixodidae</taxon>
        <taxon>Rhipicephalinae</taxon>
        <taxon>Rhipicephalus</taxon>
        <taxon>Boophilus</taxon>
    </lineage>
</organism>
<evidence type="ECO:0000256" key="2">
    <source>
        <dbReference type="ARBA" id="ARBA00022900"/>
    </source>
</evidence>
<feature type="domain" description="BPTI/Kunitz inhibitor" evidence="5">
    <location>
        <begin position="58"/>
        <end position="110"/>
    </location>
</feature>
<dbReference type="GO" id="GO:0005615">
    <property type="term" value="C:extracellular space"/>
    <property type="evidence" value="ECO:0007669"/>
    <property type="project" value="TreeGrafter"/>
</dbReference>
<evidence type="ECO:0000256" key="4">
    <source>
        <dbReference type="SAM" id="MobiDB-lite"/>
    </source>
</evidence>
<dbReference type="PRINTS" id="PR00759">
    <property type="entry name" value="BASICPTASE"/>
</dbReference>
<sequence length="121" mass="13747">MTSYFIVVFSYITTCDAILFNRNSSCENISMEERYLPPASEDYPPSEEEDPDKRPDICLLRPEPGICPETESMTQWFFDSSMGACTTFTYNGCDGNDNRFSSCQECMEQCKSDICAAPNKH</sequence>
<dbReference type="InterPro" id="IPR002223">
    <property type="entry name" value="Kunitz_BPTI"/>
</dbReference>
<dbReference type="AlphaFoldDB" id="A0A6G5A2M6"/>
<evidence type="ECO:0000259" key="5">
    <source>
        <dbReference type="PROSITE" id="PS50279"/>
    </source>
</evidence>
<evidence type="ECO:0000256" key="1">
    <source>
        <dbReference type="ARBA" id="ARBA00022690"/>
    </source>
</evidence>
<dbReference type="CDD" id="cd00109">
    <property type="entry name" value="Kunitz-type"/>
    <property type="match status" value="1"/>
</dbReference>
<dbReference type="PANTHER" id="PTHR10083:SF374">
    <property type="entry name" value="BPTI_KUNITZ INHIBITOR DOMAIN-CONTAINING PROTEIN"/>
    <property type="match status" value="1"/>
</dbReference>
<dbReference type="InterPro" id="IPR020901">
    <property type="entry name" value="Prtase_inh_Kunz-CS"/>
</dbReference>
<dbReference type="EMBL" id="GIKN01002978">
    <property type="protein sequence ID" value="NIE45251.1"/>
    <property type="molecule type" value="Transcribed_RNA"/>
</dbReference>
<evidence type="ECO:0000256" key="3">
    <source>
        <dbReference type="ARBA" id="ARBA00023157"/>
    </source>
</evidence>
<dbReference type="PROSITE" id="PS00280">
    <property type="entry name" value="BPTI_KUNITZ_1"/>
    <property type="match status" value="1"/>
</dbReference>
<dbReference type="InterPro" id="IPR050098">
    <property type="entry name" value="TFPI/VKTCI-like"/>
</dbReference>
<dbReference type="GO" id="GO:0004867">
    <property type="term" value="F:serine-type endopeptidase inhibitor activity"/>
    <property type="evidence" value="ECO:0007669"/>
    <property type="project" value="UniProtKB-KW"/>
</dbReference>
<dbReference type="InterPro" id="IPR036880">
    <property type="entry name" value="Kunitz_BPTI_sf"/>
</dbReference>
<accession>A0A6G5A2M6</accession>
<name>A0A6G5A2M6_RHIMP</name>
<dbReference type="Gene3D" id="4.10.410.10">
    <property type="entry name" value="Pancreatic trypsin inhibitor Kunitz domain"/>
    <property type="match status" value="1"/>
</dbReference>
<dbReference type="Pfam" id="PF00014">
    <property type="entry name" value="Kunitz_BPTI"/>
    <property type="match status" value="1"/>
</dbReference>
<dbReference type="PANTHER" id="PTHR10083">
    <property type="entry name" value="KUNITZ-TYPE PROTEASE INHIBITOR-RELATED"/>
    <property type="match status" value="1"/>
</dbReference>
<dbReference type="PROSITE" id="PS50279">
    <property type="entry name" value="BPTI_KUNITZ_2"/>
    <property type="match status" value="1"/>
</dbReference>
<keyword evidence="1" id="KW-0646">Protease inhibitor</keyword>
<dbReference type="SUPFAM" id="SSF57362">
    <property type="entry name" value="BPTI-like"/>
    <property type="match status" value="1"/>
</dbReference>
<reference evidence="6" key="1">
    <citation type="submission" date="2020-03" db="EMBL/GenBank/DDBJ databases">
        <title>A transcriptome and proteome of the tick Rhipicephalus microplus shaped by the genetic composition of its hosts and developmental stage.</title>
        <authorList>
            <person name="Garcia G.R."/>
            <person name="Ribeiro J.M.C."/>
            <person name="Maruyama S.R."/>
            <person name="Gardinasse L.G."/>
            <person name="Nelson K."/>
            <person name="Ferreira B.R."/>
            <person name="Andrade T.G."/>
            <person name="Santos I.K.F.M."/>
        </authorList>
    </citation>
    <scope>NUCLEOTIDE SEQUENCE</scope>
    <source>
        <strain evidence="6">NSGR</strain>
        <tissue evidence="6">Salivary glands</tissue>
    </source>
</reference>
<keyword evidence="3" id="KW-1015">Disulfide bond</keyword>
<proteinExistence type="predicted"/>
<dbReference type="SMART" id="SM00131">
    <property type="entry name" value="KU"/>
    <property type="match status" value="1"/>
</dbReference>